<feature type="transmembrane region" description="Helical" evidence="1">
    <location>
        <begin position="229"/>
        <end position="249"/>
    </location>
</feature>
<feature type="transmembrane region" description="Helical" evidence="1">
    <location>
        <begin position="64"/>
        <end position="83"/>
    </location>
</feature>
<dbReference type="Pfam" id="PF12730">
    <property type="entry name" value="ABC2_membrane_4"/>
    <property type="match status" value="1"/>
</dbReference>
<dbReference type="EMBL" id="FQXH01000019">
    <property type="protein sequence ID" value="SHH36734.1"/>
    <property type="molecule type" value="Genomic_DNA"/>
</dbReference>
<evidence type="ECO:0000256" key="1">
    <source>
        <dbReference type="SAM" id="Phobius"/>
    </source>
</evidence>
<gene>
    <name evidence="2" type="ORF">SAMN02744040_01731</name>
</gene>
<dbReference type="Proteomes" id="UP000242520">
    <property type="component" value="Unassembled WGS sequence"/>
</dbReference>
<dbReference type="PANTHER" id="PTHR37305">
    <property type="entry name" value="INTEGRAL MEMBRANE PROTEIN-RELATED"/>
    <property type="match status" value="1"/>
</dbReference>
<protein>
    <recommendedName>
        <fullName evidence="4">ABC-2 family transporter protein</fullName>
    </recommendedName>
</protein>
<evidence type="ECO:0000313" key="3">
    <source>
        <dbReference type="Proteomes" id="UP000242520"/>
    </source>
</evidence>
<organism evidence="2 3">
    <name type="scientific">Tepidibacter thalassicus DSM 15285</name>
    <dbReference type="NCBI Taxonomy" id="1123350"/>
    <lineage>
        <taxon>Bacteria</taxon>
        <taxon>Bacillati</taxon>
        <taxon>Bacillota</taxon>
        <taxon>Clostridia</taxon>
        <taxon>Peptostreptococcales</taxon>
        <taxon>Peptostreptococcaceae</taxon>
        <taxon>Tepidibacter</taxon>
    </lineage>
</organism>
<dbReference type="RefSeq" id="WP_072725582.1">
    <property type="nucleotide sequence ID" value="NZ_FQXH01000019.1"/>
</dbReference>
<evidence type="ECO:0008006" key="4">
    <source>
        <dbReference type="Google" id="ProtNLM"/>
    </source>
</evidence>
<keyword evidence="1" id="KW-0472">Membrane</keyword>
<keyword evidence="1" id="KW-1133">Transmembrane helix</keyword>
<feature type="transmembrane region" description="Helical" evidence="1">
    <location>
        <begin position="162"/>
        <end position="182"/>
    </location>
</feature>
<feature type="transmembrane region" description="Helical" evidence="1">
    <location>
        <begin position="189"/>
        <end position="205"/>
    </location>
</feature>
<evidence type="ECO:0000313" key="2">
    <source>
        <dbReference type="EMBL" id="SHH36734.1"/>
    </source>
</evidence>
<keyword evidence="3" id="KW-1185">Reference proteome</keyword>
<reference evidence="3" key="1">
    <citation type="submission" date="2016-11" db="EMBL/GenBank/DDBJ databases">
        <authorList>
            <person name="Varghese N."/>
            <person name="Submissions S."/>
        </authorList>
    </citation>
    <scope>NUCLEOTIDE SEQUENCE [LARGE SCALE GENOMIC DNA]</scope>
    <source>
        <strain evidence="3">DSM 15285</strain>
    </source>
</reference>
<dbReference type="AlphaFoldDB" id="A0A1M5SDV6"/>
<feature type="transmembrane region" description="Helical" evidence="1">
    <location>
        <begin position="20"/>
        <end position="44"/>
    </location>
</feature>
<dbReference type="PANTHER" id="PTHR37305:SF1">
    <property type="entry name" value="MEMBRANE PROTEIN"/>
    <property type="match status" value="1"/>
</dbReference>
<dbReference type="OrthoDB" id="2943698at2"/>
<accession>A0A1M5SDV6</accession>
<dbReference type="STRING" id="1123350.SAMN02744040_01731"/>
<keyword evidence="1" id="KW-0812">Transmembrane</keyword>
<feature type="transmembrane region" description="Helical" evidence="1">
    <location>
        <begin position="104"/>
        <end position="133"/>
    </location>
</feature>
<name>A0A1M5SDV6_9FIRM</name>
<proteinExistence type="predicted"/>
<sequence>MKNLILSELNRIINRKKNKILLIISIIVFFISAFFIKLFQVGFYDQITTMPLNSLNFPPFLLREYHLFIILVLCPTIFIESFNHENTSGCYRNIMLRPFSKFEFFISKIISCSLISALFIFSIFVLSTIYGYIFLPKVEYTNFFNINNTFSSLESFFYNFKFYLLEYLIILSFLGISCLTSLTNKNSTLAFLGSIGVCIGLLYLSDKLSFLLFSTPSIFDMLSNTNNYVFIYSSLIIIITISISIIIFIKKDYLY</sequence>